<dbReference type="EMBL" id="CP033073">
    <property type="protein sequence ID" value="AYN40824.1"/>
    <property type="molecule type" value="Genomic_DNA"/>
</dbReference>
<accession>A0A3G2JF22</accession>
<organism evidence="1 2">
    <name type="scientific">Streptomyces dangxiongensis</name>
    <dbReference type="NCBI Taxonomy" id="1442032"/>
    <lineage>
        <taxon>Bacteria</taxon>
        <taxon>Bacillati</taxon>
        <taxon>Actinomycetota</taxon>
        <taxon>Actinomycetes</taxon>
        <taxon>Kitasatosporales</taxon>
        <taxon>Streptomycetaceae</taxon>
        <taxon>Streptomyces</taxon>
    </lineage>
</organism>
<protein>
    <submittedName>
        <fullName evidence="1">Uncharacterized protein</fullName>
    </submittedName>
</protein>
<dbReference type="RefSeq" id="WP_030049694.1">
    <property type="nucleotide sequence ID" value="NZ_CP033073.1"/>
</dbReference>
<gene>
    <name evidence="1" type="ORF">D9753_20230</name>
</gene>
<evidence type="ECO:0000313" key="2">
    <source>
        <dbReference type="Proteomes" id="UP000268329"/>
    </source>
</evidence>
<sequence>MEPRSAAAVGRDFPYTAKTLCYIEVAEDGTVSHGVDAGAYERARSGESRLFAVWPGSWRSDLFVIDDLDEYARAHGLLHDQQRTGLADHEHAVRWTLDPSEKKPMGSYITVRVHLDCGCAINDLDAFAKQMRAQQGWDIATTGGWGGSTTSGTYMRVRRKSLDS</sequence>
<name>A0A3G2JF22_9ACTN</name>
<evidence type="ECO:0000313" key="1">
    <source>
        <dbReference type="EMBL" id="AYN40824.1"/>
    </source>
</evidence>
<dbReference type="OrthoDB" id="2624360at2"/>
<dbReference type="Proteomes" id="UP000268329">
    <property type="component" value="Chromosome"/>
</dbReference>
<reference evidence="1 2" key="1">
    <citation type="submission" date="2018-10" db="EMBL/GenBank/DDBJ databases">
        <title>The genome of Streptomyces dangxiongensis Z022.</title>
        <authorList>
            <person name="Zhang B."/>
        </authorList>
    </citation>
    <scope>NUCLEOTIDE SEQUENCE [LARGE SCALE GENOMIC DNA]</scope>
    <source>
        <strain evidence="1 2">Z022</strain>
    </source>
</reference>
<dbReference type="AlphaFoldDB" id="A0A3G2JF22"/>
<dbReference type="KEGG" id="sdd:D9753_20230"/>
<proteinExistence type="predicted"/>
<keyword evidence="2" id="KW-1185">Reference proteome</keyword>